<evidence type="ECO:0000313" key="8">
    <source>
        <dbReference type="Proteomes" id="UP001298753"/>
    </source>
</evidence>
<accession>A0AAW4VUA3</accession>
<dbReference type="GO" id="GO:0016874">
    <property type="term" value="F:ligase activity"/>
    <property type="evidence" value="ECO:0007669"/>
    <property type="project" value="UniProtKB-KW"/>
</dbReference>
<feature type="domain" description="O-antigen ligase-related" evidence="6">
    <location>
        <begin position="279"/>
        <end position="525"/>
    </location>
</feature>
<organism evidence="7 8">
    <name type="scientific">Agathobaculum butyriciproducens</name>
    <dbReference type="NCBI Taxonomy" id="1628085"/>
    <lineage>
        <taxon>Bacteria</taxon>
        <taxon>Bacillati</taxon>
        <taxon>Bacillota</taxon>
        <taxon>Clostridia</taxon>
        <taxon>Eubacteriales</taxon>
        <taxon>Butyricicoccaceae</taxon>
        <taxon>Agathobaculum</taxon>
    </lineage>
</organism>
<keyword evidence="3 5" id="KW-1133">Transmembrane helix</keyword>
<dbReference type="PANTHER" id="PTHR37422">
    <property type="entry name" value="TEICHURONIC ACID BIOSYNTHESIS PROTEIN TUAE"/>
    <property type="match status" value="1"/>
</dbReference>
<name>A0AAW4VUA3_9FIRM</name>
<gene>
    <name evidence="7" type="ORF">LKD22_04985</name>
</gene>
<evidence type="ECO:0000313" key="7">
    <source>
        <dbReference type="EMBL" id="MCC2176486.1"/>
    </source>
</evidence>
<feature type="transmembrane region" description="Helical" evidence="5">
    <location>
        <begin position="40"/>
        <end position="56"/>
    </location>
</feature>
<dbReference type="PANTHER" id="PTHR37422:SF13">
    <property type="entry name" value="LIPOPOLYSACCHARIDE BIOSYNTHESIS PROTEIN PA4999-RELATED"/>
    <property type="match status" value="1"/>
</dbReference>
<reference evidence="7 8" key="1">
    <citation type="submission" date="2021-10" db="EMBL/GenBank/DDBJ databases">
        <title>Anaerobic single-cell dispensing facilitates the cultivation of human gut bacteria.</title>
        <authorList>
            <person name="Afrizal A."/>
        </authorList>
    </citation>
    <scope>NUCLEOTIDE SEQUENCE [LARGE SCALE GENOMIC DNA]</scope>
    <source>
        <strain evidence="7 8">CLA-AA-H270</strain>
    </source>
</reference>
<evidence type="ECO:0000256" key="5">
    <source>
        <dbReference type="SAM" id="Phobius"/>
    </source>
</evidence>
<feature type="transmembrane region" description="Helical" evidence="5">
    <location>
        <begin position="219"/>
        <end position="243"/>
    </location>
</feature>
<feature type="transmembrane region" description="Helical" evidence="5">
    <location>
        <begin position="252"/>
        <end position="271"/>
    </location>
</feature>
<sequence>MTEKTAKSNAGKGWLCCVAIIVLCVISCFAQNGTYTTKKVLGLLGAVGIIGMMLFADKARIKRLMSPPSFALLAYLLLEALSTFYARSGKFAIAEFSCNLIAFAVFMAIVLFSDNGKQSFRRIAAVLATAASPVGLLSIDAASCNILMRPVRPLLEFVGRGYDNTGAYFYSRLNTILGNPNIYAGLMSVACLMSLWLVLTSESRRQRILCTVLLMVNAVSYLLAFSMGSLGVFVVACVLMLVLSPKEPRSGLFLLLLQTAVIALIVGAVSVKGFGDTVTGSPLPMIMLVVGCVAACLLEIGVRGKLAERLTDKGKLLIGAVAGIVVVITIYLIAALNVTGAYTFGTEGDFRRTADLPAGDYTLSVDASAPVNVRVAYKNTNNLVQNNETDLANASTDNDITFTVPEDSKLVFFYISCDQPGVTINTATYTGAKNGSVKLGYKLLPAFIADRIQDLTANGNVVQRGVYRQDAIKLWKTAPVFGRGLGGFENGVASVQDYYYETKYAHNHYVEALCDLGVLGLLAFLSMLGTAVWTLVKSHKEKPLIVMLLAACVLQMFGQAVTDVTWSSGSCLPMFFAVLAAITVFCADSLRLKLPEKNKGGAVRWPVTVVCAVFTVLIGLNLIAQSKLNSDNLTLDDLKLGAKIDLFEANDYKMSYLMSNYDDETLAAKYAASLSRVESNTITVLLAQYYANTGDFNRAFDILDRGAEYTRANAEQWQKIFRLEEAIVDPVGSLSAVERIKDDTYIKRVVNSYNKLCETNAQQLDDVTLTERNNTFLNKVLAISATDSYDMRTAMNTFSNLVLDTASAPDVNADNQPDFAEVTEGSASWNEGGAFTADTDCTISFTAVIKNDGDYALTVQSSNAAGITAEVGGTTVTFDAAGKGTTPVHQLGDADSTTTIALHVPAGTTVERVIYTME</sequence>
<comment type="subcellular location">
    <subcellularLocation>
        <location evidence="1">Membrane</location>
        <topology evidence="1">Multi-pass membrane protein</topology>
    </subcellularLocation>
</comment>
<evidence type="ECO:0000259" key="6">
    <source>
        <dbReference type="Pfam" id="PF04932"/>
    </source>
</evidence>
<dbReference type="GO" id="GO:0016020">
    <property type="term" value="C:membrane"/>
    <property type="evidence" value="ECO:0007669"/>
    <property type="project" value="UniProtKB-SubCell"/>
</dbReference>
<feature type="transmembrane region" description="Helical" evidence="5">
    <location>
        <begin position="543"/>
        <end position="560"/>
    </location>
</feature>
<feature type="transmembrane region" description="Helical" evidence="5">
    <location>
        <begin position="314"/>
        <end position="334"/>
    </location>
</feature>
<protein>
    <submittedName>
        <fullName evidence="7">O-antigen ligase family protein</fullName>
    </submittedName>
</protein>
<dbReference type="InterPro" id="IPR051533">
    <property type="entry name" value="WaaL-like"/>
</dbReference>
<evidence type="ECO:0000256" key="4">
    <source>
        <dbReference type="ARBA" id="ARBA00023136"/>
    </source>
</evidence>
<keyword evidence="4 5" id="KW-0472">Membrane</keyword>
<feature type="transmembrane region" description="Helical" evidence="5">
    <location>
        <begin position="602"/>
        <end position="624"/>
    </location>
</feature>
<dbReference type="InterPro" id="IPR007016">
    <property type="entry name" value="O-antigen_ligase-rel_domated"/>
</dbReference>
<dbReference type="Proteomes" id="UP001298753">
    <property type="component" value="Unassembled WGS sequence"/>
</dbReference>
<dbReference type="Pfam" id="PF04932">
    <property type="entry name" value="Wzy_C"/>
    <property type="match status" value="1"/>
</dbReference>
<dbReference type="RefSeq" id="WP_227600415.1">
    <property type="nucleotide sequence ID" value="NZ_JAJEPX010000010.1"/>
</dbReference>
<evidence type="ECO:0000256" key="2">
    <source>
        <dbReference type="ARBA" id="ARBA00022692"/>
    </source>
</evidence>
<feature type="transmembrane region" description="Helical" evidence="5">
    <location>
        <begin position="283"/>
        <end position="302"/>
    </location>
</feature>
<feature type="transmembrane region" description="Helical" evidence="5">
    <location>
        <begin position="572"/>
        <end position="590"/>
    </location>
</feature>
<keyword evidence="2 5" id="KW-0812">Transmembrane</keyword>
<dbReference type="EMBL" id="JAJEPX010000010">
    <property type="protein sequence ID" value="MCC2176486.1"/>
    <property type="molecule type" value="Genomic_DNA"/>
</dbReference>
<keyword evidence="8" id="KW-1185">Reference proteome</keyword>
<evidence type="ECO:0000256" key="3">
    <source>
        <dbReference type="ARBA" id="ARBA00022989"/>
    </source>
</evidence>
<feature type="transmembrane region" description="Helical" evidence="5">
    <location>
        <begin position="182"/>
        <end position="199"/>
    </location>
</feature>
<proteinExistence type="predicted"/>
<feature type="transmembrane region" description="Helical" evidence="5">
    <location>
        <begin position="92"/>
        <end position="112"/>
    </location>
</feature>
<keyword evidence="7" id="KW-0436">Ligase</keyword>
<dbReference type="GeneID" id="98661249"/>
<evidence type="ECO:0000256" key="1">
    <source>
        <dbReference type="ARBA" id="ARBA00004141"/>
    </source>
</evidence>
<dbReference type="AlphaFoldDB" id="A0AAW4VUA3"/>
<feature type="transmembrane region" description="Helical" evidence="5">
    <location>
        <begin position="516"/>
        <end position="536"/>
    </location>
</feature>
<comment type="caution">
    <text evidence="7">The sequence shown here is derived from an EMBL/GenBank/DDBJ whole genome shotgun (WGS) entry which is preliminary data.</text>
</comment>
<feature type="transmembrane region" description="Helical" evidence="5">
    <location>
        <begin position="68"/>
        <end position="86"/>
    </location>
</feature>